<feature type="chain" id="PRO_5040835974" evidence="1">
    <location>
        <begin position="31"/>
        <end position="263"/>
    </location>
</feature>
<gene>
    <name evidence="2" type="ORF">NU887_09765</name>
</gene>
<keyword evidence="3" id="KW-1185">Reference proteome</keyword>
<evidence type="ECO:0000313" key="2">
    <source>
        <dbReference type="EMBL" id="MCR9015321.1"/>
    </source>
</evidence>
<name>A0A9X2T0Z0_9BACT</name>
<evidence type="ECO:0000256" key="1">
    <source>
        <dbReference type="SAM" id="SignalP"/>
    </source>
</evidence>
<organism evidence="2 3">
    <name type="scientific">Aquiflexum gelatinilyticum</name>
    <dbReference type="NCBI Taxonomy" id="2961943"/>
    <lineage>
        <taxon>Bacteria</taxon>
        <taxon>Pseudomonadati</taxon>
        <taxon>Bacteroidota</taxon>
        <taxon>Cytophagia</taxon>
        <taxon>Cytophagales</taxon>
        <taxon>Cyclobacteriaceae</taxon>
        <taxon>Aquiflexum</taxon>
    </lineage>
</organism>
<dbReference type="Proteomes" id="UP001142175">
    <property type="component" value="Unassembled WGS sequence"/>
</dbReference>
<keyword evidence="1" id="KW-0732">Signal</keyword>
<protein>
    <submittedName>
        <fullName evidence="2">Uncharacterized protein</fullName>
    </submittedName>
</protein>
<feature type="signal peptide" evidence="1">
    <location>
        <begin position="1"/>
        <end position="30"/>
    </location>
</feature>
<dbReference type="InterPro" id="IPR029052">
    <property type="entry name" value="Metallo-depent_PP-like"/>
</dbReference>
<dbReference type="InterPro" id="IPR006311">
    <property type="entry name" value="TAT_signal"/>
</dbReference>
<evidence type="ECO:0000313" key="3">
    <source>
        <dbReference type="Proteomes" id="UP001142175"/>
    </source>
</evidence>
<dbReference type="PROSITE" id="PS51318">
    <property type="entry name" value="TAT"/>
    <property type="match status" value="1"/>
</dbReference>
<reference evidence="2" key="1">
    <citation type="submission" date="2022-08" db="EMBL/GenBank/DDBJ databases">
        <authorList>
            <person name="Zhang D."/>
        </authorList>
    </citation>
    <scope>NUCLEOTIDE SEQUENCE</scope>
    <source>
        <strain evidence="2">XJ19-11</strain>
    </source>
</reference>
<proteinExistence type="predicted"/>
<dbReference type="AlphaFoldDB" id="A0A9X2T0Z0"/>
<dbReference type="Gene3D" id="3.60.21.10">
    <property type="match status" value="1"/>
</dbReference>
<comment type="caution">
    <text evidence="2">The sequence shown here is derived from an EMBL/GenBank/DDBJ whole genome shotgun (WGS) entry which is preliminary data.</text>
</comment>
<dbReference type="RefSeq" id="WP_258423178.1">
    <property type="nucleotide sequence ID" value="NZ_JANAEZ010000005.1"/>
</dbReference>
<accession>A0A9X2T0Z0</accession>
<dbReference type="SUPFAM" id="SSF56300">
    <property type="entry name" value="Metallo-dependent phosphatases"/>
    <property type="match status" value="1"/>
</dbReference>
<sequence>MNFSRRLFLKKSIAASVVSTLISIPSAVLALGDPKSISWVHLGPGIDEENLKNLMDSNYARNSALIFINSGRYRNTKDMIGIGPSGSIAQLINFDPGLLQLSDDDLQKKIAEAPYPLINSNFDKSTRGGLAALQEKVVIKLNGKKIGVLGIAFTGSNQSITQILNIIQAKSQELKNEGCDKVICLLENPKDVFPYLNYRDFVKSSKDVDWFFTDSDTSEKSKSFSLRNKDNQEVFLQVNSENSKNFGVTTINQHKGAFNHYII</sequence>
<dbReference type="EMBL" id="JANSUY010000005">
    <property type="protein sequence ID" value="MCR9015321.1"/>
    <property type="molecule type" value="Genomic_DNA"/>
</dbReference>